<dbReference type="RefSeq" id="WP_335419729.1">
    <property type="nucleotide sequence ID" value="NZ_JBALHR010000002.1"/>
</dbReference>
<evidence type="ECO:0000313" key="2">
    <source>
        <dbReference type="EMBL" id="MEH7827239.1"/>
    </source>
</evidence>
<feature type="chain" id="PRO_5046748407" evidence="1">
    <location>
        <begin position="22"/>
        <end position="281"/>
    </location>
</feature>
<dbReference type="Proteomes" id="UP001431963">
    <property type="component" value="Unassembled WGS sequence"/>
</dbReference>
<gene>
    <name evidence="2" type="ORF">V6590_03690</name>
</gene>
<dbReference type="Gene3D" id="2.120.10.30">
    <property type="entry name" value="TolB, C-terminal domain"/>
    <property type="match status" value="1"/>
</dbReference>
<comment type="caution">
    <text evidence="2">The sequence shown here is derived from an EMBL/GenBank/DDBJ whole genome shotgun (WGS) entry which is preliminary data.</text>
</comment>
<protein>
    <submittedName>
        <fullName evidence="2">Uncharacterized protein</fullName>
    </submittedName>
</protein>
<feature type="signal peptide" evidence="1">
    <location>
        <begin position="1"/>
        <end position="21"/>
    </location>
</feature>
<reference evidence="2" key="1">
    <citation type="submission" date="2024-02" db="EMBL/GenBank/DDBJ databases">
        <title>Genome sequences of strain Gemmobacter sp. JM10B15.</title>
        <authorList>
            <person name="Zhang M."/>
        </authorList>
    </citation>
    <scope>NUCLEOTIDE SEQUENCE</scope>
    <source>
        <strain evidence="2">JM10B15</strain>
    </source>
</reference>
<dbReference type="SUPFAM" id="SSF63825">
    <property type="entry name" value="YWTD domain"/>
    <property type="match status" value="1"/>
</dbReference>
<evidence type="ECO:0000313" key="3">
    <source>
        <dbReference type="Proteomes" id="UP001431963"/>
    </source>
</evidence>
<name>A0ABU8BRA7_9RHOB</name>
<organism evidence="2 3">
    <name type="scientific">Gemmobacter denitrificans</name>
    <dbReference type="NCBI Taxonomy" id="3123040"/>
    <lineage>
        <taxon>Bacteria</taxon>
        <taxon>Pseudomonadati</taxon>
        <taxon>Pseudomonadota</taxon>
        <taxon>Alphaproteobacteria</taxon>
        <taxon>Rhodobacterales</taxon>
        <taxon>Paracoccaceae</taxon>
        <taxon>Gemmobacter</taxon>
    </lineage>
</organism>
<dbReference type="EMBL" id="JBALHR010000002">
    <property type="protein sequence ID" value="MEH7827239.1"/>
    <property type="molecule type" value="Genomic_DNA"/>
</dbReference>
<accession>A0ABU8BRA7</accession>
<sequence>MRYLITSAVLALSGLATIAQAGPETWTTGPFDMPESAIHDAARDRIVLSLIGGHPGAADGNGALALLSPEGDILDPAWVTGLDAPKGMAIVGSTLLVADLTRLHEIDLSTGTLIRSLDVDGAVFLNDLTSDGQQAFVSDFMTNRIWRYEAGQLSLWMDDANLNHPNGLLLESDRLLVGSWGAGMRDDFSTEEPGSLLSINLADKTISVVAARIGNIDGVVKLGTHLLVNDWITGHLMKIDADGTARTVAKHAPGLADIATMGDSLLLPSMLEGTLSAQPYP</sequence>
<keyword evidence="3" id="KW-1185">Reference proteome</keyword>
<evidence type="ECO:0000256" key="1">
    <source>
        <dbReference type="SAM" id="SignalP"/>
    </source>
</evidence>
<keyword evidence="1" id="KW-0732">Signal</keyword>
<proteinExistence type="predicted"/>
<dbReference type="InterPro" id="IPR011042">
    <property type="entry name" value="6-blade_b-propeller_TolB-like"/>
</dbReference>